<gene>
    <name evidence="4" type="ORF">HQM25_14060</name>
</gene>
<dbReference type="AlphaFoldDB" id="A0A7D4PWC6"/>
<evidence type="ECO:0000313" key="5">
    <source>
        <dbReference type="Proteomes" id="UP000502498"/>
    </source>
</evidence>
<keyword evidence="1 4" id="KW-0808">Transferase</keyword>
<evidence type="ECO:0000256" key="1">
    <source>
        <dbReference type="ARBA" id="ARBA00022679"/>
    </source>
</evidence>
<evidence type="ECO:0000259" key="3">
    <source>
        <dbReference type="PROSITE" id="PS51186"/>
    </source>
</evidence>
<keyword evidence="2" id="KW-0012">Acyltransferase</keyword>
<name>A0A7D4PWC6_9MICO</name>
<evidence type="ECO:0000313" key="4">
    <source>
        <dbReference type="EMBL" id="QKJ20374.1"/>
    </source>
</evidence>
<evidence type="ECO:0000256" key="2">
    <source>
        <dbReference type="ARBA" id="ARBA00023315"/>
    </source>
</evidence>
<dbReference type="InterPro" id="IPR000182">
    <property type="entry name" value="GNAT_dom"/>
</dbReference>
<dbReference type="Pfam" id="PF13508">
    <property type="entry name" value="Acetyltransf_7"/>
    <property type="match status" value="1"/>
</dbReference>
<protein>
    <submittedName>
        <fullName evidence="4">GNAT family N-acetyltransferase</fullName>
    </submittedName>
</protein>
<proteinExistence type="predicted"/>
<accession>A0A7D4PWC6</accession>
<dbReference type="Proteomes" id="UP000502498">
    <property type="component" value="Chromosome"/>
</dbReference>
<dbReference type="GO" id="GO:0016747">
    <property type="term" value="F:acyltransferase activity, transferring groups other than amino-acyl groups"/>
    <property type="evidence" value="ECO:0007669"/>
    <property type="project" value="InterPro"/>
</dbReference>
<dbReference type="InterPro" id="IPR016181">
    <property type="entry name" value="Acyl_CoA_acyltransferase"/>
</dbReference>
<dbReference type="PROSITE" id="PS51186">
    <property type="entry name" value="GNAT"/>
    <property type="match status" value="1"/>
</dbReference>
<dbReference type="EMBL" id="CP054038">
    <property type="protein sequence ID" value="QKJ20374.1"/>
    <property type="molecule type" value="Genomic_DNA"/>
</dbReference>
<organism evidence="4 5">
    <name type="scientific">Microbacterium hominis</name>
    <dbReference type="NCBI Taxonomy" id="162426"/>
    <lineage>
        <taxon>Bacteria</taxon>
        <taxon>Bacillati</taxon>
        <taxon>Actinomycetota</taxon>
        <taxon>Actinomycetes</taxon>
        <taxon>Micrococcales</taxon>
        <taxon>Microbacteriaceae</taxon>
        <taxon>Microbacterium</taxon>
    </lineage>
</organism>
<feature type="domain" description="N-acetyltransferase" evidence="3">
    <location>
        <begin position="15"/>
        <end position="176"/>
    </location>
</feature>
<dbReference type="InterPro" id="IPR050832">
    <property type="entry name" value="Bact_Acetyltransf"/>
</dbReference>
<dbReference type="SUPFAM" id="SSF55729">
    <property type="entry name" value="Acyl-CoA N-acyltransferases (Nat)"/>
    <property type="match status" value="1"/>
</dbReference>
<dbReference type="Gene3D" id="3.40.630.30">
    <property type="match status" value="1"/>
</dbReference>
<reference evidence="4 5" key="1">
    <citation type="submission" date="2020-05" db="EMBL/GenBank/DDBJ databases">
        <title>Strain PA2F3 complete genome.</title>
        <authorList>
            <person name="Kim Y.-S."/>
            <person name="Kim S.-J."/>
            <person name="Jung H.-k."/>
            <person name="Kim S.-E."/>
            <person name="Kim K.-H."/>
        </authorList>
    </citation>
    <scope>NUCLEOTIDE SEQUENCE [LARGE SCALE GENOMIC DNA]</scope>
    <source>
        <strain evidence="4 5">PA2F3</strain>
    </source>
</reference>
<sequence length="176" mass="19221">MSSPTPRRDDVRVSFTLRAPVPDDAGALVDLHVATWREAYAHLLPEGFFTPEYIAGRRRMWDLVLAHPGDDARIRLAEAGDELIGFGWAGTAIAVAGKEPTRQLQLFALYVRAAHYGTGVGQALLDDVVGPGPALLWVAAQNPRAIAFYRRNGFAFDGVEVVDPGAPWITDARMVR</sequence>
<dbReference type="PANTHER" id="PTHR43877">
    <property type="entry name" value="AMINOALKYLPHOSPHONATE N-ACETYLTRANSFERASE-RELATED-RELATED"/>
    <property type="match status" value="1"/>
</dbReference>